<organism evidence="3 4">
    <name type="scientific">Brevibacillus formosus</name>
    <dbReference type="NCBI Taxonomy" id="54913"/>
    <lineage>
        <taxon>Bacteria</taxon>
        <taxon>Bacillati</taxon>
        <taxon>Bacillota</taxon>
        <taxon>Bacilli</taxon>
        <taxon>Bacillales</taxon>
        <taxon>Paenibacillaceae</taxon>
        <taxon>Brevibacillus</taxon>
    </lineage>
</organism>
<reference evidence="2 5" key="2">
    <citation type="submission" date="2019-06" db="EMBL/GenBank/DDBJ databases">
        <title>Whole genome shotgun sequence of Brevibacillus formosus NBRC 15716.</title>
        <authorList>
            <person name="Hosoyama A."/>
            <person name="Uohara A."/>
            <person name="Ohji S."/>
            <person name="Ichikawa N."/>
        </authorList>
    </citation>
    <scope>NUCLEOTIDE SEQUENCE [LARGE SCALE GENOMIC DNA]</scope>
    <source>
        <strain evidence="2 5">NBRC 15716</strain>
    </source>
</reference>
<name>A0A837KMD7_9BACL</name>
<dbReference type="EMBL" id="LDCN01000004">
    <property type="protein sequence ID" value="KLH98353.1"/>
    <property type="molecule type" value="Genomic_DNA"/>
</dbReference>
<comment type="caution">
    <text evidence="3">The sequence shown here is derived from an EMBL/GenBank/DDBJ whole genome shotgun (WGS) entry which is preliminary data.</text>
</comment>
<dbReference type="OrthoDB" id="5134836at2"/>
<dbReference type="Proteomes" id="UP000035218">
    <property type="component" value="Unassembled WGS sequence"/>
</dbReference>
<evidence type="ECO:0000256" key="1">
    <source>
        <dbReference type="SAM" id="Coils"/>
    </source>
</evidence>
<keyword evidence="1" id="KW-0175">Coiled coil</keyword>
<dbReference type="EMBL" id="BJOL01000034">
    <property type="protein sequence ID" value="GED60813.1"/>
    <property type="molecule type" value="Genomic_DNA"/>
</dbReference>
<protein>
    <submittedName>
        <fullName evidence="3">Uncharacterized protein</fullName>
    </submittedName>
</protein>
<proteinExistence type="predicted"/>
<sequence length="591" mass="69429">MKVNPRDPIVKFAILEAHNFVCFYTKERLNLLNCTIDHIIPQSFENKSDILLKYIKNYTGEFDINNLDNLVPSSFDANTAKGDKEYDVNTVLHYIEQAKSKVQKISKRIEQLKTYKNIERSLAIISNHVISSTNPREEISKLIEFINNERDSFEEKHFVSDDHFVLSLPSVSLDAYLPRSFKEQGCCLLMFRSLFLSDCMITLNHHQIIQQLFKGLNTKPQLGKRGFIPFINQYSPNIYYVQIGNNRFTLLENEVEELCQIVDEFSNVYINKFKSLEKQYETCNFNKINPINFSVNMFEMNRHLWNLLVQFSWEFDYAKGNTEWHIFNATNGTIVIYPNNTILSRFYPVHSENNVYSSFMHLDESVCIVWEPIEQPDLINMKTAWGAKEAYLWMTKKFIPYVIYYTEIVKKKKSFKRTITYAEFQNQFDINQYINFSSFAHFEHSLGTITNLSELNSLVGNLQVFFTSNQNIYISPIEAKKTYEALSLLVLHTLLPDYAYDYIGGKLSCDKIRTQSGILQFLKHKINTIDQHEYNEITIDLICRCILEVIRYTIRQPSLAINQAILDELKSLLFPIWKKYEVEKYIIRMAN</sequence>
<feature type="coiled-coil region" evidence="1">
    <location>
        <begin position="95"/>
        <end position="156"/>
    </location>
</feature>
<dbReference type="Gene3D" id="1.10.30.50">
    <property type="match status" value="1"/>
</dbReference>
<accession>A0A837KMD7</accession>
<dbReference type="AlphaFoldDB" id="A0A837KMD7"/>
<evidence type="ECO:0000313" key="5">
    <source>
        <dbReference type="Proteomes" id="UP000319498"/>
    </source>
</evidence>
<evidence type="ECO:0000313" key="2">
    <source>
        <dbReference type="EMBL" id="GED60813.1"/>
    </source>
</evidence>
<keyword evidence="5" id="KW-1185">Reference proteome</keyword>
<dbReference type="RefSeq" id="WP_047070646.1">
    <property type="nucleotide sequence ID" value="NZ_BJOL01000034.1"/>
</dbReference>
<evidence type="ECO:0000313" key="4">
    <source>
        <dbReference type="Proteomes" id="UP000035218"/>
    </source>
</evidence>
<evidence type="ECO:0000313" key="3">
    <source>
        <dbReference type="EMBL" id="KLH98353.1"/>
    </source>
</evidence>
<dbReference type="Proteomes" id="UP000319498">
    <property type="component" value="Unassembled WGS sequence"/>
</dbReference>
<reference evidence="3 4" key="1">
    <citation type="submission" date="2015-05" db="EMBL/GenBank/DDBJ databases">
        <title>Genome sequencing project for genomic taxonomy and phylogenomics of Bacillus-like bacteria.</title>
        <authorList>
            <person name="Liu B."/>
            <person name="Wang J."/>
            <person name="Zhu Y."/>
            <person name="Liu G."/>
            <person name="Chen Q."/>
            <person name="Chen Z."/>
            <person name="Lan J."/>
            <person name="Che J."/>
            <person name="Ge C."/>
            <person name="Shi H."/>
            <person name="Pan Z."/>
            <person name="Liu X."/>
        </authorList>
    </citation>
    <scope>NUCLEOTIDE SEQUENCE [LARGE SCALE GENOMIC DNA]</scope>
    <source>
        <strain evidence="3 4">DSM 9885</strain>
    </source>
</reference>
<gene>
    <name evidence="3" type="ORF">AA984_15195</name>
    <name evidence="2" type="ORF">BFO01nite_49450</name>
</gene>
<dbReference type="GeneID" id="87586406"/>